<dbReference type="EMBL" id="JANIIK010000116">
    <property type="protein sequence ID" value="KAJ3587931.1"/>
    <property type="molecule type" value="Genomic_DNA"/>
</dbReference>
<organism evidence="2 3">
    <name type="scientific">Muraenolepis orangiensis</name>
    <name type="common">Patagonian moray cod</name>
    <dbReference type="NCBI Taxonomy" id="630683"/>
    <lineage>
        <taxon>Eukaryota</taxon>
        <taxon>Metazoa</taxon>
        <taxon>Chordata</taxon>
        <taxon>Craniata</taxon>
        <taxon>Vertebrata</taxon>
        <taxon>Euteleostomi</taxon>
        <taxon>Actinopterygii</taxon>
        <taxon>Neopterygii</taxon>
        <taxon>Teleostei</taxon>
        <taxon>Neoteleostei</taxon>
        <taxon>Acanthomorphata</taxon>
        <taxon>Zeiogadaria</taxon>
        <taxon>Gadariae</taxon>
        <taxon>Gadiformes</taxon>
        <taxon>Muraenolepidoidei</taxon>
        <taxon>Muraenolepididae</taxon>
        <taxon>Muraenolepis</taxon>
    </lineage>
</organism>
<comment type="caution">
    <text evidence="2">The sequence shown here is derived from an EMBL/GenBank/DDBJ whole genome shotgun (WGS) entry which is preliminary data.</text>
</comment>
<name>A0A9Q0DGI9_9TELE</name>
<sequence length="198" mass="22802">MENDFQSAPKRFWQTIRASGGGSMDPSKLCTEMREEEQEPVVEGGPDWRQIQQDNPYLKALVERVRQGKRPSGQAREDAHREDRRWWRECDRLAMRDGVIGRRVWDAIKDTWRWQILVPGPSTQGLWEKYHTSLGNLSAGRTEAALRRGFYWPYGWTWMDGSGITMTNSAVPTARFKPGPSTSRGINSDTTSELRTSR</sequence>
<keyword evidence="3" id="KW-1185">Reference proteome</keyword>
<evidence type="ECO:0000313" key="2">
    <source>
        <dbReference type="EMBL" id="KAJ3587931.1"/>
    </source>
</evidence>
<reference evidence="2" key="1">
    <citation type="submission" date="2022-07" db="EMBL/GenBank/DDBJ databases">
        <title>Chromosome-level genome of Muraenolepis orangiensis.</title>
        <authorList>
            <person name="Kim J."/>
        </authorList>
    </citation>
    <scope>NUCLEOTIDE SEQUENCE</scope>
    <source>
        <strain evidence="2">KU_S4_2022</strain>
        <tissue evidence="2">Muscle</tissue>
    </source>
</reference>
<evidence type="ECO:0000313" key="3">
    <source>
        <dbReference type="Proteomes" id="UP001148018"/>
    </source>
</evidence>
<dbReference type="AlphaFoldDB" id="A0A9Q0DGI9"/>
<feature type="compositionally biased region" description="Polar residues" evidence="1">
    <location>
        <begin position="180"/>
        <end position="198"/>
    </location>
</feature>
<protein>
    <submittedName>
        <fullName evidence="2">Uncharacterized protein</fullName>
    </submittedName>
</protein>
<dbReference type="Proteomes" id="UP001148018">
    <property type="component" value="Unassembled WGS sequence"/>
</dbReference>
<evidence type="ECO:0000256" key="1">
    <source>
        <dbReference type="SAM" id="MobiDB-lite"/>
    </source>
</evidence>
<gene>
    <name evidence="2" type="ORF">NHX12_011526</name>
</gene>
<accession>A0A9Q0DGI9</accession>
<proteinExistence type="predicted"/>
<feature type="region of interest" description="Disordered" evidence="1">
    <location>
        <begin position="174"/>
        <end position="198"/>
    </location>
</feature>